<protein>
    <submittedName>
        <fullName evidence="2">Uncharacterized protein</fullName>
    </submittedName>
</protein>
<dbReference type="WBParaSite" id="nRc.2.0.1.t06608-RA">
    <property type="protein sequence ID" value="nRc.2.0.1.t06608-RA"/>
    <property type="gene ID" value="nRc.2.0.1.g06608"/>
</dbReference>
<dbReference type="Proteomes" id="UP000887565">
    <property type="component" value="Unplaced"/>
</dbReference>
<dbReference type="Gene3D" id="2.10.60.10">
    <property type="entry name" value="CD59"/>
    <property type="match status" value="1"/>
</dbReference>
<evidence type="ECO:0000313" key="2">
    <source>
        <dbReference type="WBParaSite" id="nRc.2.0.1.t06608-RA"/>
    </source>
</evidence>
<dbReference type="InterPro" id="IPR045860">
    <property type="entry name" value="Snake_toxin-like_sf"/>
</dbReference>
<accession>A0A915HYU6</accession>
<name>A0A915HYU6_ROMCU</name>
<sequence>MIDLLIFLANQQTRETKLVKSEKVIKCYSCLGLDLDNCMHGESYCNGVCWKLTDREKPWEPLPELFEDHSIIAKGCSKQRHELTGEEGDFQTGIKLYWAHKEELKGSAVFCNNDYCNSAQRIDLK</sequence>
<evidence type="ECO:0000313" key="1">
    <source>
        <dbReference type="Proteomes" id="UP000887565"/>
    </source>
</evidence>
<organism evidence="1 2">
    <name type="scientific">Romanomermis culicivorax</name>
    <name type="common">Nematode worm</name>
    <dbReference type="NCBI Taxonomy" id="13658"/>
    <lineage>
        <taxon>Eukaryota</taxon>
        <taxon>Metazoa</taxon>
        <taxon>Ecdysozoa</taxon>
        <taxon>Nematoda</taxon>
        <taxon>Enoplea</taxon>
        <taxon>Dorylaimia</taxon>
        <taxon>Mermithida</taxon>
        <taxon>Mermithoidea</taxon>
        <taxon>Mermithidae</taxon>
        <taxon>Romanomermis</taxon>
    </lineage>
</organism>
<dbReference type="AlphaFoldDB" id="A0A915HYU6"/>
<reference evidence="2" key="1">
    <citation type="submission" date="2022-11" db="UniProtKB">
        <authorList>
            <consortium name="WormBaseParasite"/>
        </authorList>
    </citation>
    <scope>IDENTIFICATION</scope>
</reference>
<proteinExistence type="predicted"/>
<keyword evidence="1" id="KW-1185">Reference proteome</keyword>